<dbReference type="InterPro" id="IPR043519">
    <property type="entry name" value="NT_sf"/>
</dbReference>
<gene>
    <name evidence="2 3" type="primary">rsfS</name>
    <name evidence="3" type="ORF">H6G03_13635</name>
</gene>
<dbReference type="AlphaFoldDB" id="A0A926VE77"/>
<dbReference type="InterPro" id="IPR004394">
    <property type="entry name" value="Iojap/RsfS/C7orf30"/>
</dbReference>
<dbReference type="GO" id="GO:0042256">
    <property type="term" value="P:cytosolic ribosome assembly"/>
    <property type="evidence" value="ECO:0007669"/>
    <property type="project" value="UniProtKB-UniRule"/>
</dbReference>
<evidence type="ECO:0000256" key="2">
    <source>
        <dbReference type="HAMAP-Rule" id="MF_01477"/>
    </source>
</evidence>
<protein>
    <recommendedName>
        <fullName evidence="2">Ribosomal silencing factor RsfS</fullName>
    </recommendedName>
</protein>
<dbReference type="GO" id="GO:0090071">
    <property type="term" value="P:negative regulation of ribosome biogenesis"/>
    <property type="evidence" value="ECO:0007669"/>
    <property type="project" value="UniProtKB-UniRule"/>
</dbReference>
<accession>A0A926VE77</accession>
<dbReference type="PANTHER" id="PTHR21043:SF0">
    <property type="entry name" value="MITOCHONDRIAL ASSEMBLY OF RIBOSOMAL LARGE SUBUNIT PROTEIN 1"/>
    <property type="match status" value="1"/>
</dbReference>
<proteinExistence type="inferred from homology"/>
<keyword evidence="2" id="KW-0963">Cytoplasm</keyword>
<organism evidence="3 4">
    <name type="scientific">Aerosakkonema funiforme FACHB-1375</name>
    <dbReference type="NCBI Taxonomy" id="2949571"/>
    <lineage>
        <taxon>Bacteria</taxon>
        <taxon>Bacillati</taxon>
        <taxon>Cyanobacteriota</taxon>
        <taxon>Cyanophyceae</taxon>
        <taxon>Oscillatoriophycideae</taxon>
        <taxon>Aerosakkonematales</taxon>
        <taxon>Aerosakkonemataceae</taxon>
        <taxon>Aerosakkonema</taxon>
    </lineage>
</organism>
<reference evidence="3" key="1">
    <citation type="journal article" date="2015" name="ISME J.">
        <title>Draft Genome Sequence of Streptomyces incarnatus NRRL8089, which Produces the Nucleoside Antibiotic Sinefungin.</title>
        <authorList>
            <person name="Oshima K."/>
            <person name="Hattori M."/>
            <person name="Shimizu H."/>
            <person name="Fukuda K."/>
            <person name="Nemoto M."/>
            <person name="Inagaki K."/>
            <person name="Tamura T."/>
        </authorList>
    </citation>
    <scope>NUCLEOTIDE SEQUENCE</scope>
    <source>
        <strain evidence="3">FACHB-1375</strain>
    </source>
</reference>
<evidence type="ECO:0000313" key="3">
    <source>
        <dbReference type="EMBL" id="MBD2182134.1"/>
    </source>
</evidence>
<dbReference type="Gene3D" id="3.30.460.10">
    <property type="entry name" value="Beta Polymerase, domain 2"/>
    <property type="match status" value="1"/>
</dbReference>
<dbReference type="RefSeq" id="WP_190464940.1">
    <property type="nucleotide sequence ID" value="NZ_JACJPW010000031.1"/>
</dbReference>
<dbReference type="EMBL" id="JACJPW010000031">
    <property type="protein sequence ID" value="MBD2182134.1"/>
    <property type="molecule type" value="Genomic_DNA"/>
</dbReference>
<dbReference type="Proteomes" id="UP000641646">
    <property type="component" value="Unassembled WGS sequence"/>
</dbReference>
<sequence>MSDHIKSIESAYPTVLTDGSAANSIGNRQDTSSALALNIAEAASDRKGGDIVVLRVSEVSYLADYFIIVTGFSRVQVRAISQSIQEKVEQELQRRPRRIEGLAEGTWVVLDYGDAIAHILMPREREFYNLEAFWGHAERIELPQIETS</sequence>
<dbReference type="PANTHER" id="PTHR21043">
    <property type="entry name" value="IOJAP SUPERFAMILY ORTHOLOG"/>
    <property type="match status" value="1"/>
</dbReference>
<dbReference type="NCBIfam" id="TIGR00090">
    <property type="entry name" value="rsfS_iojap_ybeB"/>
    <property type="match status" value="1"/>
</dbReference>
<name>A0A926VE77_9CYAN</name>
<keyword evidence="2" id="KW-0678">Repressor</keyword>
<comment type="subunit">
    <text evidence="2">Interacts with ribosomal protein uL14 (rplN).</text>
</comment>
<evidence type="ECO:0000256" key="1">
    <source>
        <dbReference type="ARBA" id="ARBA00010574"/>
    </source>
</evidence>
<comment type="caution">
    <text evidence="3">The sequence shown here is derived from an EMBL/GenBank/DDBJ whole genome shotgun (WGS) entry which is preliminary data.</text>
</comment>
<comment type="function">
    <text evidence="2">Functions as a ribosomal silencing factor. Interacts with ribosomal protein uL14 (rplN), blocking formation of intersubunit bridge B8. Prevents association of the 30S and 50S ribosomal subunits and the formation of functional ribosomes, thus repressing translation.</text>
</comment>
<dbReference type="HAMAP" id="MF_01477">
    <property type="entry name" value="Iojap_RsfS"/>
    <property type="match status" value="1"/>
</dbReference>
<dbReference type="GO" id="GO:0017148">
    <property type="term" value="P:negative regulation of translation"/>
    <property type="evidence" value="ECO:0007669"/>
    <property type="project" value="UniProtKB-UniRule"/>
</dbReference>
<dbReference type="SUPFAM" id="SSF81301">
    <property type="entry name" value="Nucleotidyltransferase"/>
    <property type="match status" value="1"/>
</dbReference>
<dbReference type="Pfam" id="PF02410">
    <property type="entry name" value="RsfS"/>
    <property type="match status" value="1"/>
</dbReference>
<dbReference type="GO" id="GO:0005737">
    <property type="term" value="C:cytoplasm"/>
    <property type="evidence" value="ECO:0007669"/>
    <property type="project" value="UniProtKB-SubCell"/>
</dbReference>
<keyword evidence="4" id="KW-1185">Reference proteome</keyword>
<keyword evidence="2" id="KW-0810">Translation regulation</keyword>
<comment type="similarity">
    <text evidence="1 2">Belongs to the Iojap/RsfS family.</text>
</comment>
<comment type="subcellular location">
    <subcellularLocation>
        <location evidence="2">Cytoplasm</location>
    </subcellularLocation>
</comment>
<evidence type="ECO:0000313" key="4">
    <source>
        <dbReference type="Proteomes" id="UP000641646"/>
    </source>
</evidence>
<dbReference type="GO" id="GO:0043023">
    <property type="term" value="F:ribosomal large subunit binding"/>
    <property type="evidence" value="ECO:0007669"/>
    <property type="project" value="TreeGrafter"/>
</dbReference>
<reference evidence="3" key="2">
    <citation type="submission" date="2020-08" db="EMBL/GenBank/DDBJ databases">
        <authorList>
            <person name="Chen M."/>
            <person name="Teng W."/>
            <person name="Zhao L."/>
            <person name="Hu C."/>
            <person name="Zhou Y."/>
            <person name="Han B."/>
            <person name="Song L."/>
            <person name="Shu W."/>
        </authorList>
    </citation>
    <scope>NUCLEOTIDE SEQUENCE</scope>
    <source>
        <strain evidence="3">FACHB-1375</strain>
    </source>
</reference>